<accession>X6MF15</accession>
<feature type="non-terminal residue" evidence="3">
    <location>
        <position position="1"/>
    </location>
</feature>
<reference evidence="3 4" key="1">
    <citation type="journal article" date="2013" name="Curr. Biol.">
        <title>The Genome of the Foraminiferan Reticulomyxa filosa.</title>
        <authorList>
            <person name="Glockner G."/>
            <person name="Hulsmann N."/>
            <person name="Schleicher M."/>
            <person name="Noegel A.A."/>
            <person name="Eichinger L."/>
            <person name="Gallinger C."/>
            <person name="Pawlowski J."/>
            <person name="Sierra R."/>
            <person name="Euteneuer U."/>
            <person name="Pillet L."/>
            <person name="Moustafa A."/>
            <person name="Platzer M."/>
            <person name="Groth M."/>
            <person name="Szafranski K."/>
            <person name="Schliwa M."/>
        </authorList>
    </citation>
    <scope>NUCLEOTIDE SEQUENCE [LARGE SCALE GENOMIC DNA]</scope>
</reference>
<proteinExistence type="predicted"/>
<dbReference type="AlphaFoldDB" id="X6MF15"/>
<feature type="compositionally biased region" description="Basic and acidic residues" evidence="1">
    <location>
        <begin position="126"/>
        <end position="146"/>
    </location>
</feature>
<protein>
    <submittedName>
        <fullName evidence="3">Uncharacterized protein</fullName>
    </submittedName>
</protein>
<keyword evidence="2" id="KW-0472">Membrane</keyword>
<dbReference type="EMBL" id="ASPP01021575">
    <property type="protein sequence ID" value="ETO12256.1"/>
    <property type="molecule type" value="Genomic_DNA"/>
</dbReference>
<dbReference type="Proteomes" id="UP000023152">
    <property type="component" value="Unassembled WGS sequence"/>
</dbReference>
<feature type="compositionally biased region" description="Basic and acidic residues" evidence="1">
    <location>
        <begin position="8"/>
        <end position="40"/>
    </location>
</feature>
<evidence type="ECO:0000313" key="4">
    <source>
        <dbReference type="Proteomes" id="UP000023152"/>
    </source>
</evidence>
<keyword evidence="2" id="KW-0812">Transmembrane</keyword>
<keyword evidence="4" id="KW-1185">Reference proteome</keyword>
<feature type="compositionally biased region" description="Basic residues" evidence="1">
    <location>
        <begin position="153"/>
        <end position="165"/>
    </location>
</feature>
<evidence type="ECO:0000256" key="1">
    <source>
        <dbReference type="SAM" id="MobiDB-lite"/>
    </source>
</evidence>
<feature type="region of interest" description="Disordered" evidence="1">
    <location>
        <begin position="1"/>
        <end position="40"/>
    </location>
</feature>
<evidence type="ECO:0000256" key="2">
    <source>
        <dbReference type="SAM" id="Phobius"/>
    </source>
</evidence>
<comment type="caution">
    <text evidence="3">The sequence shown here is derived from an EMBL/GenBank/DDBJ whole genome shotgun (WGS) entry which is preliminary data.</text>
</comment>
<evidence type="ECO:0000313" key="3">
    <source>
        <dbReference type="EMBL" id="ETO12256.1"/>
    </source>
</evidence>
<feature type="transmembrane region" description="Helical" evidence="2">
    <location>
        <begin position="89"/>
        <end position="114"/>
    </location>
</feature>
<gene>
    <name evidence="3" type="ORF">RFI_25120</name>
</gene>
<feature type="region of interest" description="Disordered" evidence="1">
    <location>
        <begin position="123"/>
        <end position="189"/>
    </location>
</feature>
<sequence length="222" mass="25920">KEKKWKNRKELSEITDAEDKEHNYDEEGREKCSGVKDGRQQRMKEKTKLLHVHQARILALVLLQNSISNIGPELIKDEHGVAFVIEKKIIMATVTIIVMMMIIIMIMVIIMITINDNNDNKSCSNENKDDGKGSKAEDHCQSREIINRISSRPARKGHRRRRRKKEQNQNSIPLPTPKSDPEPDEPHQFVFNFRFSPPPFFFYQLKNVKQTKQNKTKEMICP</sequence>
<organism evidence="3 4">
    <name type="scientific">Reticulomyxa filosa</name>
    <dbReference type="NCBI Taxonomy" id="46433"/>
    <lineage>
        <taxon>Eukaryota</taxon>
        <taxon>Sar</taxon>
        <taxon>Rhizaria</taxon>
        <taxon>Retaria</taxon>
        <taxon>Foraminifera</taxon>
        <taxon>Monothalamids</taxon>
        <taxon>Reticulomyxidae</taxon>
        <taxon>Reticulomyxa</taxon>
    </lineage>
</organism>
<name>X6MF15_RETFI</name>
<keyword evidence="2" id="KW-1133">Transmembrane helix</keyword>